<dbReference type="Gene3D" id="1.10.1410.10">
    <property type="match status" value="1"/>
</dbReference>
<name>A0A3M7RNC5_BRAPC</name>
<feature type="region of interest" description="Disordered" evidence="1">
    <location>
        <begin position="138"/>
        <end position="158"/>
    </location>
</feature>
<accession>A0A3M7RNC5</accession>
<evidence type="ECO:0000313" key="3">
    <source>
        <dbReference type="Proteomes" id="UP000276133"/>
    </source>
</evidence>
<gene>
    <name evidence="2" type="ORF">BpHYR1_026310</name>
</gene>
<evidence type="ECO:0000256" key="1">
    <source>
        <dbReference type="SAM" id="MobiDB-lite"/>
    </source>
</evidence>
<dbReference type="EMBL" id="REGN01003003">
    <property type="protein sequence ID" value="RNA24979.1"/>
    <property type="molecule type" value="Genomic_DNA"/>
</dbReference>
<organism evidence="2 3">
    <name type="scientific">Brachionus plicatilis</name>
    <name type="common">Marine rotifer</name>
    <name type="synonym">Brachionus muelleri</name>
    <dbReference type="NCBI Taxonomy" id="10195"/>
    <lineage>
        <taxon>Eukaryota</taxon>
        <taxon>Metazoa</taxon>
        <taxon>Spiralia</taxon>
        <taxon>Gnathifera</taxon>
        <taxon>Rotifera</taxon>
        <taxon>Eurotatoria</taxon>
        <taxon>Monogononta</taxon>
        <taxon>Pseudotrocha</taxon>
        <taxon>Ploima</taxon>
        <taxon>Brachionidae</taxon>
        <taxon>Brachionus</taxon>
    </lineage>
</organism>
<dbReference type="AlphaFoldDB" id="A0A3M7RNC5"/>
<sequence length="158" mass="18558">MPLIHLRNNNQLLNHIGFEKSYGIKNSNLNKIHCVGDPRVKVLCLQIEYFSKSYQRNGTEQQFISSYYFVILMLRIKSLVRRESKYFGWFNVIFNYVQTIPNSKVEKSTYDRNIKRGEYKAGDLVLLNIPKVKRDSLKKLDPKSEGPFIISQKLEPPK</sequence>
<comment type="caution">
    <text evidence="2">The sequence shown here is derived from an EMBL/GenBank/DDBJ whole genome shotgun (WGS) entry which is preliminary data.</text>
</comment>
<proteinExistence type="predicted"/>
<evidence type="ECO:0000313" key="2">
    <source>
        <dbReference type="EMBL" id="RNA24979.1"/>
    </source>
</evidence>
<dbReference type="OrthoDB" id="2274644at2759"/>
<dbReference type="Proteomes" id="UP000276133">
    <property type="component" value="Unassembled WGS sequence"/>
</dbReference>
<protein>
    <submittedName>
        <fullName evidence="2">Uncharacterized protein</fullName>
    </submittedName>
</protein>
<reference evidence="2 3" key="1">
    <citation type="journal article" date="2018" name="Sci. Rep.">
        <title>Genomic signatures of local adaptation to the degree of environmental predictability in rotifers.</title>
        <authorList>
            <person name="Franch-Gras L."/>
            <person name="Hahn C."/>
            <person name="Garcia-Roger E.M."/>
            <person name="Carmona M.J."/>
            <person name="Serra M."/>
            <person name="Gomez A."/>
        </authorList>
    </citation>
    <scope>NUCLEOTIDE SEQUENCE [LARGE SCALE GENOMIC DNA]</scope>
    <source>
        <strain evidence="2">HYR1</strain>
    </source>
</reference>
<keyword evidence="3" id="KW-1185">Reference proteome</keyword>